<dbReference type="InterPro" id="IPR044998">
    <property type="entry name" value="Timeless"/>
</dbReference>
<protein>
    <submittedName>
        <fullName evidence="1">Uncharacterized protein</fullName>
    </submittedName>
</protein>
<keyword evidence="2" id="KW-1185">Reference proteome</keyword>
<sequence>MDVRKAKHNTNDLHYGTDDSWGDEQAAVLDKIDIKVPALVSAFANKHVIQNICWLLKFYKNNSTRTLCILQKICEDLELSPMSYQLSLLTIFHNILCEQKSCPWKDYENIVCFLTNLVRK</sequence>
<dbReference type="Proteomes" id="UP000009183">
    <property type="component" value="Chromosome 16"/>
</dbReference>
<dbReference type="PaxDb" id="29760-VIT_16s0050g02110.t01"/>
<dbReference type="EMBL" id="FN595243">
    <property type="protein sequence ID" value="CBI22584.3"/>
    <property type="molecule type" value="Genomic_DNA"/>
</dbReference>
<evidence type="ECO:0000313" key="2">
    <source>
        <dbReference type="Proteomes" id="UP000009183"/>
    </source>
</evidence>
<organism evidence="1 2">
    <name type="scientific">Vitis vinifera</name>
    <name type="common">Grape</name>
    <dbReference type="NCBI Taxonomy" id="29760"/>
    <lineage>
        <taxon>Eukaryota</taxon>
        <taxon>Viridiplantae</taxon>
        <taxon>Streptophyta</taxon>
        <taxon>Embryophyta</taxon>
        <taxon>Tracheophyta</taxon>
        <taxon>Spermatophyta</taxon>
        <taxon>Magnoliopsida</taxon>
        <taxon>eudicotyledons</taxon>
        <taxon>Gunneridae</taxon>
        <taxon>Pentapetalae</taxon>
        <taxon>rosids</taxon>
        <taxon>Vitales</taxon>
        <taxon>Vitaceae</taxon>
        <taxon>Viteae</taxon>
        <taxon>Vitis</taxon>
    </lineage>
</organism>
<dbReference type="AlphaFoldDB" id="E0CUN4"/>
<accession>E0CUN4</accession>
<dbReference type="PANTHER" id="PTHR22940">
    <property type="entry name" value="TIMEOUT/TIMELESS-2"/>
    <property type="match status" value="1"/>
</dbReference>
<dbReference type="PANTHER" id="PTHR22940:SF4">
    <property type="entry name" value="PROTEIN TIMELESS HOMOLOG"/>
    <property type="match status" value="1"/>
</dbReference>
<proteinExistence type="predicted"/>
<reference evidence="2" key="1">
    <citation type="journal article" date="2007" name="Nature">
        <title>The grapevine genome sequence suggests ancestral hexaploidization in major angiosperm phyla.</title>
        <authorList>
            <consortium name="The French-Italian Public Consortium for Grapevine Genome Characterization."/>
            <person name="Jaillon O."/>
            <person name="Aury J.-M."/>
            <person name="Noel B."/>
            <person name="Policriti A."/>
            <person name="Clepet C."/>
            <person name="Casagrande A."/>
            <person name="Choisne N."/>
            <person name="Aubourg S."/>
            <person name="Vitulo N."/>
            <person name="Jubin C."/>
            <person name="Vezzi A."/>
            <person name="Legeai F."/>
            <person name="Hugueney P."/>
            <person name="Dasilva C."/>
            <person name="Horner D."/>
            <person name="Mica E."/>
            <person name="Jublot D."/>
            <person name="Poulain J."/>
            <person name="Bruyere C."/>
            <person name="Billault A."/>
            <person name="Segurens B."/>
            <person name="Gouyvenoux M."/>
            <person name="Ugarte E."/>
            <person name="Cattonaro F."/>
            <person name="Anthouard V."/>
            <person name="Vico V."/>
            <person name="Del Fabbro C."/>
            <person name="Alaux M."/>
            <person name="Di Gaspero G."/>
            <person name="Dumas V."/>
            <person name="Felice N."/>
            <person name="Paillard S."/>
            <person name="Juman I."/>
            <person name="Moroldo M."/>
            <person name="Scalabrin S."/>
            <person name="Canaguier A."/>
            <person name="Le Clainche I."/>
            <person name="Malacrida G."/>
            <person name="Durand E."/>
            <person name="Pesole G."/>
            <person name="Laucou V."/>
            <person name="Chatelet P."/>
            <person name="Merdinoglu D."/>
            <person name="Delledonne M."/>
            <person name="Pezzotti M."/>
            <person name="Lecharny A."/>
            <person name="Scarpelli C."/>
            <person name="Artiguenave F."/>
            <person name="Pe M.E."/>
            <person name="Valle G."/>
            <person name="Morgante M."/>
            <person name="Caboche M."/>
            <person name="Adam-Blondon A.-F."/>
            <person name="Weissenbach J."/>
            <person name="Quetier F."/>
            <person name="Wincker P."/>
        </authorList>
    </citation>
    <scope>NUCLEOTIDE SEQUENCE [LARGE SCALE GENOMIC DNA]</scope>
    <source>
        <strain evidence="2">cv. Pinot noir / PN40024</strain>
    </source>
</reference>
<dbReference type="eggNOG" id="KOG1974">
    <property type="taxonomic scope" value="Eukaryota"/>
</dbReference>
<name>E0CUN4_VITVI</name>
<evidence type="ECO:0000313" key="1">
    <source>
        <dbReference type="EMBL" id="CBI22584.3"/>
    </source>
</evidence>
<dbReference type="HOGENOM" id="CLU_2053962_0_0_1"/>
<dbReference type="STRING" id="29760.E0CUN4"/>
<dbReference type="InParanoid" id="E0CUN4"/>
<gene>
    <name evidence="1" type="ordered locus">VIT_16s0050g02110</name>
</gene>